<dbReference type="PANTHER" id="PTHR43856">
    <property type="entry name" value="CARDIOLIPIN HYDROLASE"/>
    <property type="match status" value="1"/>
</dbReference>
<dbReference type="Gene3D" id="3.30.870.10">
    <property type="entry name" value="Endonuclease Chain A"/>
    <property type="match status" value="1"/>
</dbReference>
<evidence type="ECO:0000256" key="12">
    <source>
        <dbReference type="SAM" id="SignalP"/>
    </source>
</evidence>
<dbReference type="PANTHER" id="PTHR43856:SF1">
    <property type="entry name" value="MITOCHONDRIAL CARDIOLIPIN HYDROLASE"/>
    <property type="match status" value="1"/>
</dbReference>
<dbReference type="InterPro" id="IPR051406">
    <property type="entry name" value="PLD_domain"/>
</dbReference>
<evidence type="ECO:0000256" key="9">
    <source>
        <dbReference type="ARBA" id="ARBA00022963"/>
    </source>
</evidence>
<sequence>MKKRTLLAFILLAASGIIAPAGATTLRVGFSPEGSAHQLVLDSIGSARGSIRMMAYSFTDPTVMQALMAAKKRGVDVEIVIDEKGNHSKASKAAMNLMVNSGIPLRTDSDFKIQHDKVIIIDGKSVETGSYNYTASANKSNSENAILIDDDPALARQYLAHWQDRWNRGRDYASSY</sequence>
<evidence type="ECO:0000256" key="2">
    <source>
        <dbReference type="ARBA" id="ARBA00003145"/>
    </source>
</evidence>
<keyword evidence="8" id="KW-0378">Hydrolase</keyword>
<keyword evidence="9" id="KW-0442">Lipid degradation</keyword>
<dbReference type="EC" id="3.1.4.4" evidence="5"/>
<evidence type="ECO:0000256" key="1">
    <source>
        <dbReference type="ARBA" id="ARBA00000798"/>
    </source>
</evidence>
<gene>
    <name evidence="14" type="ORF">FCN80_08545</name>
</gene>
<keyword evidence="7" id="KW-0964">Secreted</keyword>
<feature type="signal peptide" evidence="12">
    <location>
        <begin position="1"/>
        <end position="23"/>
    </location>
</feature>
<comment type="subcellular location">
    <subcellularLocation>
        <location evidence="3">Secreted</location>
    </subcellularLocation>
</comment>
<evidence type="ECO:0000313" key="15">
    <source>
        <dbReference type="Proteomes" id="UP000305202"/>
    </source>
</evidence>
<accession>A0ABY2SQL4</accession>
<evidence type="ECO:0000256" key="7">
    <source>
        <dbReference type="ARBA" id="ARBA00022525"/>
    </source>
</evidence>
<evidence type="ECO:0000256" key="8">
    <source>
        <dbReference type="ARBA" id="ARBA00022801"/>
    </source>
</evidence>
<feature type="domain" description="PLD phosphodiesterase" evidence="13">
    <location>
        <begin position="110"/>
        <end position="137"/>
    </location>
</feature>
<dbReference type="InterPro" id="IPR001736">
    <property type="entry name" value="PLipase_D/transphosphatidylase"/>
</dbReference>
<protein>
    <recommendedName>
        <fullName evidence="6">Phospholipase D</fullName>
        <ecNumber evidence="5">3.1.4.4</ecNumber>
    </recommendedName>
    <alternativeName>
        <fullName evidence="11">Choline phosphatase</fullName>
    </alternativeName>
</protein>
<feature type="chain" id="PRO_5047271910" description="Phospholipase D" evidence="12">
    <location>
        <begin position="24"/>
        <end position="176"/>
    </location>
</feature>
<evidence type="ECO:0000256" key="5">
    <source>
        <dbReference type="ARBA" id="ARBA00012027"/>
    </source>
</evidence>
<dbReference type="SUPFAM" id="SSF56024">
    <property type="entry name" value="Phospholipase D/nuclease"/>
    <property type="match status" value="1"/>
</dbReference>
<organism evidence="14 15">
    <name type="scientific">Martelella alba</name>
    <dbReference type="NCBI Taxonomy" id="2590451"/>
    <lineage>
        <taxon>Bacteria</taxon>
        <taxon>Pseudomonadati</taxon>
        <taxon>Pseudomonadota</taxon>
        <taxon>Alphaproteobacteria</taxon>
        <taxon>Hyphomicrobiales</taxon>
        <taxon>Aurantimonadaceae</taxon>
        <taxon>Martelella</taxon>
    </lineage>
</organism>
<dbReference type="InterPro" id="IPR025202">
    <property type="entry name" value="PLD-like_dom"/>
</dbReference>
<evidence type="ECO:0000259" key="13">
    <source>
        <dbReference type="PROSITE" id="PS50035"/>
    </source>
</evidence>
<keyword evidence="15" id="KW-1185">Reference proteome</keyword>
<reference evidence="14 15" key="1">
    <citation type="submission" date="2019-04" db="EMBL/GenBank/DDBJ databases">
        <authorList>
            <person name="Li M."/>
            <person name="Gao C."/>
        </authorList>
    </citation>
    <scope>NUCLEOTIDE SEQUENCE [LARGE SCALE GENOMIC DNA]</scope>
    <source>
        <strain evidence="14 15">BGMRC 2031</strain>
    </source>
</reference>
<name>A0ABY2SQL4_9HYPH</name>
<keyword evidence="10" id="KW-0443">Lipid metabolism</keyword>
<dbReference type="PROSITE" id="PS50035">
    <property type="entry name" value="PLD"/>
    <property type="match status" value="1"/>
</dbReference>
<comment type="similarity">
    <text evidence="4">Belongs to the phospholipase D family.</text>
</comment>
<dbReference type="Pfam" id="PF13091">
    <property type="entry name" value="PLDc_2"/>
    <property type="match status" value="1"/>
</dbReference>
<comment type="catalytic activity">
    <reaction evidence="1">
        <text>a 1,2-diacyl-sn-glycero-3-phosphocholine + H2O = a 1,2-diacyl-sn-glycero-3-phosphate + choline + H(+)</text>
        <dbReference type="Rhea" id="RHEA:14445"/>
        <dbReference type="ChEBI" id="CHEBI:15354"/>
        <dbReference type="ChEBI" id="CHEBI:15377"/>
        <dbReference type="ChEBI" id="CHEBI:15378"/>
        <dbReference type="ChEBI" id="CHEBI:57643"/>
        <dbReference type="ChEBI" id="CHEBI:58608"/>
        <dbReference type="EC" id="3.1.4.4"/>
    </reaction>
</comment>
<evidence type="ECO:0000313" key="14">
    <source>
        <dbReference type="EMBL" id="TKI07014.1"/>
    </source>
</evidence>
<proteinExistence type="inferred from homology"/>
<keyword evidence="12" id="KW-0732">Signal</keyword>
<evidence type="ECO:0000256" key="10">
    <source>
        <dbReference type="ARBA" id="ARBA00023098"/>
    </source>
</evidence>
<comment type="caution">
    <text evidence="14">The sequence shown here is derived from an EMBL/GenBank/DDBJ whole genome shotgun (WGS) entry which is preliminary data.</text>
</comment>
<dbReference type="EMBL" id="SZPQ01000009">
    <property type="protein sequence ID" value="TKI07014.1"/>
    <property type="molecule type" value="Genomic_DNA"/>
</dbReference>
<dbReference type="Proteomes" id="UP000305202">
    <property type="component" value="Unassembled WGS sequence"/>
</dbReference>
<evidence type="ECO:0000256" key="4">
    <source>
        <dbReference type="ARBA" id="ARBA00008664"/>
    </source>
</evidence>
<comment type="function">
    <text evidence="2">Could be a virulence factor.</text>
</comment>
<evidence type="ECO:0000256" key="6">
    <source>
        <dbReference type="ARBA" id="ARBA00018392"/>
    </source>
</evidence>
<evidence type="ECO:0000256" key="3">
    <source>
        <dbReference type="ARBA" id="ARBA00004613"/>
    </source>
</evidence>
<dbReference type="CDD" id="cd09170">
    <property type="entry name" value="PLDc_Nuc"/>
    <property type="match status" value="1"/>
</dbReference>
<evidence type="ECO:0000256" key="11">
    <source>
        <dbReference type="ARBA" id="ARBA00029594"/>
    </source>
</evidence>